<proteinExistence type="predicted"/>
<accession>A0A9Q0H3D0</accession>
<comment type="caution">
    <text evidence="1">The sequence shown here is derived from an EMBL/GenBank/DDBJ whole genome shotgun (WGS) entry which is preliminary data.</text>
</comment>
<evidence type="ECO:0000313" key="2">
    <source>
        <dbReference type="Proteomes" id="UP001141806"/>
    </source>
</evidence>
<evidence type="ECO:0000313" key="1">
    <source>
        <dbReference type="EMBL" id="KAJ4959122.1"/>
    </source>
</evidence>
<dbReference type="AlphaFoldDB" id="A0A9Q0H3D0"/>
<organism evidence="1 2">
    <name type="scientific">Protea cynaroides</name>
    <dbReference type="NCBI Taxonomy" id="273540"/>
    <lineage>
        <taxon>Eukaryota</taxon>
        <taxon>Viridiplantae</taxon>
        <taxon>Streptophyta</taxon>
        <taxon>Embryophyta</taxon>
        <taxon>Tracheophyta</taxon>
        <taxon>Spermatophyta</taxon>
        <taxon>Magnoliopsida</taxon>
        <taxon>Proteales</taxon>
        <taxon>Proteaceae</taxon>
        <taxon>Protea</taxon>
    </lineage>
</organism>
<gene>
    <name evidence="1" type="ORF">NE237_026233</name>
</gene>
<name>A0A9Q0H3D0_9MAGN</name>
<keyword evidence="2" id="KW-1185">Reference proteome</keyword>
<dbReference type="Proteomes" id="UP001141806">
    <property type="component" value="Unassembled WGS sequence"/>
</dbReference>
<protein>
    <submittedName>
        <fullName evidence="1">Uncharacterized protein</fullName>
    </submittedName>
</protein>
<dbReference type="EMBL" id="JAMYWD010000010">
    <property type="protein sequence ID" value="KAJ4959122.1"/>
    <property type="molecule type" value="Genomic_DNA"/>
</dbReference>
<sequence length="100" mass="11350">MNQQRNRIGLRGSEAEEKRINDTMSSVKGRQCRRRNPVGCADSSALRANSITEALNLVMFMDHARNVNPRFQKFATLDDLAVHVAHMNFVDPRFQTLSSC</sequence>
<reference evidence="1" key="1">
    <citation type="journal article" date="2023" name="Plant J.">
        <title>The genome of the king protea, Protea cynaroides.</title>
        <authorList>
            <person name="Chang J."/>
            <person name="Duong T.A."/>
            <person name="Schoeman C."/>
            <person name="Ma X."/>
            <person name="Roodt D."/>
            <person name="Barker N."/>
            <person name="Li Z."/>
            <person name="Van de Peer Y."/>
            <person name="Mizrachi E."/>
        </authorList>
    </citation>
    <scope>NUCLEOTIDE SEQUENCE</scope>
    <source>
        <tissue evidence="1">Young leaves</tissue>
    </source>
</reference>